<protein>
    <submittedName>
        <fullName evidence="1">Uncharacterized protein</fullName>
    </submittedName>
</protein>
<reference evidence="1 2" key="1">
    <citation type="submission" date="2016-05" db="EMBL/GenBank/DDBJ databases">
        <title>Genome sequencing reveals origins of a unique bacterial endosymbiosis in the earliest lineages of terrestrial Fungi.</title>
        <authorList>
            <consortium name="DOE Joint Genome Institute"/>
            <person name="Uehling J."/>
            <person name="Gryganskyi A."/>
            <person name="Hameed K."/>
            <person name="Tschaplinski T."/>
            <person name="Misztal P."/>
            <person name="Wu S."/>
            <person name="Desiro A."/>
            <person name="Vande Pol N."/>
            <person name="Du Z.-Y."/>
            <person name="Zienkiewicz A."/>
            <person name="Zienkiewicz K."/>
            <person name="Morin E."/>
            <person name="Tisserant E."/>
            <person name="Splivallo R."/>
            <person name="Hainaut M."/>
            <person name="Henrissat B."/>
            <person name="Ohm R."/>
            <person name="Kuo A."/>
            <person name="Yan J."/>
            <person name="Lipzen A."/>
            <person name="Nolan M."/>
            <person name="Labutti K."/>
            <person name="Barry K."/>
            <person name="Goldstein A."/>
            <person name="Labbe J."/>
            <person name="Schadt C."/>
            <person name="Tuskan G."/>
            <person name="Grigoriev I."/>
            <person name="Martin F."/>
            <person name="Vilgalys R."/>
            <person name="Bonito G."/>
        </authorList>
    </citation>
    <scope>NUCLEOTIDE SEQUENCE [LARGE SCALE GENOMIC DNA]</scope>
    <source>
        <strain evidence="1 2">AG-77</strain>
    </source>
</reference>
<keyword evidence="2" id="KW-1185">Reference proteome</keyword>
<gene>
    <name evidence="1" type="ORF">K457DRAFT_326563</name>
</gene>
<name>A0A197K3K2_9FUNG</name>
<organism evidence="1 2">
    <name type="scientific">Linnemannia elongata AG-77</name>
    <dbReference type="NCBI Taxonomy" id="1314771"/>
    <lineage>
        <taxon>Eukaryota</taxon>
        <taxon>Fungi</taxon>
        <taxon>Fungi incertae sedis</taxon>
        <taxon>Mucoromycota</taxon>
        <taxon>Mortierellomycotina</taxon>
        <taxon>Mortierellomycetes</taxon>
        <taxon>Mortierellales</taxon>
        <taxon>Mortierellaceae</taxon>
        <taxon>Linnemannia</taxon>
    </lineage>
</organism>
<dbReference type="EMBL" id="KV442026">
    <property type="protein sequence ID" value="OAQ32217.1"/>
    <property type="molecule type" value="Genomic_DNA"/>
</dbReference>
<dbReference type="Proteomes" id="UP000078512">
    <property type="component" value="Unassembled WGS sequence"/>
</dbReference>
<dbReference type="AlphaFoldDB" id="A0A197K3K2"/>
<evidence type="ECO:0000313" key="2">
    <source>
        <dbReference type="Proteomes" id="UP000078512"/>
    </source>
</evidence>
<proteinExistence type="predicted"/>
<evidence type="ECO:0000313" key="1">
    <source>
        <dbReference type="EMBL" id="OAQ32217.1"/>
    </source>
</evidence>
<accession>A0A197K3K2</accession>
<sequence>MLCKFIHSPATQTKHTIIFLFTKELDPPFVPSACRTGISRNRNCILHPRGTIFSLFPSERSASLSVSLFVCLERQQFVCFLLLLPPLFFHTSFSPPIHIYILPSTLACSLLPPPPPPPPPHLRQWSASLLSSKTHLAVPTT</sequence>